<dbReference type="OrthoDB" id="407961at2"/>
<dbReference type="Proteomes" id="UP000232227">
    <property type="component" value="Chromosome"/>
</dbReference>
<dbReference type="SUPFAM" id="SSF89550">
    <property type="entry name" value="PHP domain-like"/>
    <property type="match status" value="1"/>
</dbReference>
<dbReference type="InterPro" id="IPR027417">
    <property type="entry name" value="P-loop_NTPase"/>
</dbReference>
<dbReference type="RefSeq" id="WP_096862449.1">
    <property type="nucleotide sequence ID" value="NZ_CP023668.1"/>
</dbReference>
<name>A0A291IR44_9MOLU</name>
<organism evidence="1 2">
    <name type="scientific">Mesoplasma lactucae ATCC 49193</name>
    <dbReference type="NCBI Taxonomy" id="81460"/>
    <lineage>
        <taxon>Bacteria</taxon>
        <taxon>Bacillati</taxon>
        <taxon>Mycoplasmatota</taxon>
        <taxon>Mollicutes</taxon>
        <taxon>Entomoplasmatales</taxon>
        <taxon>Entomoplasmataceae</taxon>
        <taxon>Mesoplasma</taxon>
    </lineage>
</organism>
<gene>
    <name evidence="1" type="ORF">CP520_00065</name>
</gene>
<evidence type="ECO:0000313" key="2">
    <source>
        <dbReference type="Proteomes" id="UP000232227"/>
    </source>
</evidence>
<dbReference type="EMBL" id="CP023668">
    <property type="protein sequence ID" value="ATG97161.1"/>
    <property type="molecule type" value="Genomic_DNA"/>
</dbReference>
<accession>A0A291IR44</accession>
<dbReference type="InterPro" id="IPR016195">
    <property type="entry name" value="Pol/histidinol_Pase-like"/>
</dbReference>
<dbReference type="Gene3D" id="3.20.20.140">
    <property type="entry name" value="Metal-dependent hydrolases"/>
    <property type="match status" value="1"/>
</dbReference>
<reference evidence="1 2" key="1">
    <citation type="submission" date="2017-09" db="EMBL/GenBank/DDBJ databases">
        <title>SPAdes assembly of the Mesoplasma lactucae genome.</title>
        <authorList>
            <person name="Knight T.F."/>
            <person name="Rubinstein R."/>
            <person name="Citino T."/>
        </authorList>
    </citation>
    <scope>NUCLEOTIDE SEQUENCE [LARGE SCALE GENOMIC DNA]</scope>
    <source>
        <strain evidence="1 2">831-C4</strain>
    </source>
</reference>
<sequence length="808" mass="92958">MGQIEEQKSEVLGHLNSNIKIDLHIHSIGSTKRDENLVPESTIDNLNILFDKLEEYGIGLFSFSDHNNFDKEIFMAAEEMISKREKKIVKNIIPGVELNVKFDDSPVDGQLNVYFDAKNENDLQKIQDVIAEKCCHIQKKEFLTEKQLIELISAIGLNVLIIPPQTKGKDHKKINGSATDMTRDFDNKFGYFFNGAEYQKPRVEGIFRNDLNRINMPYGLITGSDCHNWNIYPYHDEKTREEQMAEDPKKYFTSVKMLPNFRGLLFALSSPTTRIDRIINENNMNYIESIDINGEKILLDKSVNVFIGNNGSGKSALFQNILKDNSKINKVPEYYEKIKKINGLSFNNASQNLDITSISQNEITYKDSLIDDVVNELKLNINNDDFVKSVNSTIKVIKDVVQQNIDFDNQKIELNRFDFNVKILDDKPMFYPRIEKTKCYSKKDYEDVVTKIKSSIENIQDIISGLSKNLLKEDIETNEDIQNLNKVIEYLEFLNKKYSLKFYEEKAKERMFAKVDSLIGDKNKAMNSKRNAKEKELTNYRDSKDKINNKVKGFIKSKIAKEKNKNITYDAIRQEHLSTSGGIAVSKPDESGYEFEMHTKYHGITLEKGELIASIFNKNCEKFELITTDEELNDSINKQYISPEAKNGINEIIDAKKEKFINSYSKTNIIINNSYDSEKGSTPGEEAKIYIKYKLTKAENNNAIIMFDQPEDNISNKNINEIIETINAIRDEHQIIIITHNPLLAINLDADNIIFLEANKKTKKITPKFGCLEQVDPFDTTKLIIDEMEGGENAIKRRFKFYNSTEGL</sequence>
<protein>
    <submittedName>
        <fullName evidence="1">Uncharacterized protein</fullName>
    </submittedName>
</protein>
<evidence type="ECO:0000313" key="1">
    <source>
        <dbReference type="EMBL" id="ATG97161.1"/>
    </source>
</evidence>
<dbReference type="Gene3D" id="3.40.50.300">
    <property type="entry name" value="P-loop containing nucleotide triphosphate hydrolases"/>
    <property type="match status" value="1"/>
</dbReference>
<keyword evidence="2" id="KW-1185">Reference proteome</keyword>
<dbReference type="AlphaFoldDB" id="A0A291IR44"/>
<proteinExistence type="predicted"/>
<dbReference type="KEGG" id="mlac:CP520_00065"/>
<dbReference type="SUPFAM" id="SSF52540">
    <property type="entry name" value="P-loop containing nucleoside triphosphate hydrolases"/>
    <property type="match status" value="1"/>
</dbReference>